<dbReference type="SUPFAM" id="SSF53335">
    <property type="entry name" value="S-adenosyl-L-methionine-dependent methyltransferases"/>
    <property type="match status" value="1"/>
</dbReference>
<proteinExistence type="predicted"/>
<dbReference type="GO" id="GO:0032259">
    <property type="term" value="P:methylation"/>
    <property type="evidence" value="ECO:0007669"/>
    <property type="project" value="UniProtKB-KW"/>
</dbReference>
<evidence type="ECO:0000313" key="2">
    <source>
        <dbReference type="Proteomes" id="UP001430193"/>
    </source>
</evidence>
<dbReference type="InterPro" id="IPR029063">
    <property type="entry name" value="SAM-dependent_MTases_sf"/>
</dbReference>
<gene>
    <name evidence="1" type="ORF">ISS99_01680</name>
</gene>
<evidence type="ECO:0000313" key="1">
    <source>
        <dbReference type="EMBL" id="MBM7128219.1"/>
    </source>
</evidence>
<comment type="caution">
    <text evidence="1">The sequence shown here is derived from an EMBL/GenBank/DDBJ whole genome shotgun (WGS) entry which is preliminary data.</text>
</comment>
<keyword evidence="1" id="KW-0808">Transferase</keyword>
<dbReference type="EMBL" id="JADIKF010000032">
    <property type="protein sequence ID" value="MBM7128219.1"/>
    <property type="molecule type" value="Genomic_DNA"/>
</dbReference>
<reference evidence="1" key="1">
    <citation type="submission" date="2020-10" db="EMBL/GenBank/DDBJ databases">
        <title>Phylogeny of dyella-like bacteria.</title>
        <authorList>
            <person name="Fu J."/>
        </authorList>
    </citation>
    <scope>NUCLEOTIDE SEQUENCE</scope>
    <source>
        <strain evidence="1">DHON07</strain>
    </source>
</reference>
<name>A0ABS2KAT6_9GAMM</name>
<keyword evidence="1" id="KW-0489">Methyltransferase</keyword>
<dbReference type="Proteomes" id="UP001430193">
    <property type="component" value="Unassembled WGS sequence"/>
</dbReference>
<organism evidence="1 2">
    <name type="scientific">Dyella mobilis</name>
    <dbReference type="NCBI Taxonomy" id="1849582"/>
    <lineage>
        <taxon>Bacteria</taxon>
        <taxon>Pseudomonadati</taxon>
        <taxon>Pseudomonadota</taxon>
        <taxon>Gammaproteobacteria</taxon>
        <taxon>Lysobacterales</taxon>
        <taxon>Rhodanobacteraceae</taxon>
        <taxon>Dyella</taxon>
    </lineage>
</organism>
<keyword evidence="2" id="KW-1185">Reference proteome</keyword>
<dbReference type="GO" id="GO:0008168">
    <property type="term" value="F:methyltransferase activity"/>
    <property type="evidence" value="ECO:0007669"/>
    <property type="project" value="UniProtKB-KW"/>
</dbReference>
<protein>
    <submittedName>
        <fullName evidence="1">Class I SAM-dependent methyltransferase</fullName>
    </submittedName>
</protein>
<sequence length="268" mass="30009">MQSWNIKQHLDTLFAIRDQLGPVYGSEDLCMLLYSMVRREQPQVVVELGTGLGATTAWVASALKEIGTGRIYTFDNGSHFQDASVKAFLSQLGGELHEFARLSQTGSYEACMDWIFQRVDVADRVQLVKGDIGFDARAAEAVAQGKKIDLLFSDFNHAPKTIIQLLAGYLPYVNTTSAIYIDSAPTHLPSYWMLENLVQMLNAKRIPAAWRHELGAEQLAALRDLVDQCRFQLVHLVEKTPRSQNSTAWIRIAPDDIFPAGATHLRFQ</sequence>
<dbReference type="Gene3D" id="3.40.50.150">
    <property type="entry name" value="Vaccinia Virus protein VP39"/>
    <property type="match status" value="1"/>
</dbReference>
<accession>A0ABS2KAT6</accession>
<dbReference type="Pfam" id="PF13578">
    <property type="entry name" value="Methyltransf_24"/>
    <property type="match status" value="1"/>
</dbReference>
<dbReference type="RefSeq" id="WP_204629835.1">
    <property type="nucleotide sequence ID" value="NZ_BSOC01000010.1"/>
</dbReference>